<dbReference type="InterPro" id="IPR029058">
    <property type="entry name" value="AB_hydrolase_fold"/>
</dbReference>
<sequence length="292" mass="32970">MKDLTFHYIETNSVTLHTAVAGPEDGPLVVLLHGFPEFWYGWRHQIDALAEQGYRVVIPDQRGYSKSGKPEGIEQYTMDVLRDDITGLIDHFGHNHAVVIGHDWGGAVAWHLAATKPAYAEKLIIINIPHPHAMPRVLKRNPLQWVKSSYIGFFQLPNMPEKMMEAGNYGSLKQAFNVTSKQHAFSEKDLEQYEKSWDQPGSLTGMLNWYRALKKGSLQQTPAAPVTVPVRMIWGLGDQFLSPMLAKESMNFCLDGKGVFVGEATHWVQHEQPEIVNSLIQRFLNEEKPAAL</sequence>
<organism evidence="3 4">
    <name type="scientific">Planococcus salinus</name>
    <dbReference type="NCBI Taxonomy" id="1848460"/>
    <lineage>
        <taxon>Bacteria</taxon>
        <taxon>Bacillati</taxon>
        <taxon>Bacillota</taxon>
        <taxon>Bacilli</taxon>
        <taxon>Bacillales</taxon>
        <taxon>Caryophanaceae</taxon>
        <taxon>Planococcus</taxon>
    </lineage>
</organism>
<evidence type="ECO:0000259" key="2">
    <source>
        <dbReference type="Pfam" id="PF00561"/>
    </source>
</evidence>
<reference evidence="3 4" key="1">
    <citation type="journal article" date="2018" name="Int. J. Syst. Evol. Microbiol.">
        <title>Planococcus salinus sp. nov., a moderately halophilic bacterium isolated from a saline-alkali soil.</title>
        <authorList>
            <person name="Gan L."/>
        </authorList>
    </citation>
    <scope>NUCLEOTIDE SEQUENCE [LARGE SCALE GENOMIC DNA]</scope>
    <source>
        <strain evidence="3 4">LCB217</strain>
    </source>
</reference>
<dbReference type="PANTHER" id="PTHR43329">
    <property type="entry name" value="EPOXIDE HYDROLASE"/>
    <property type="match status" value="1"/>
</dbReference>
<gene>
    <name evidence="3" type="ORF">EEX84_16230</name>
</gene>
<dbReference type="InterPro" id="IPR000073">
    <property type="entry name" value="AB_hydrolase_1"/>
</dbReference>
<feature type="domain" description="AB hydrolase-1" evidence="2">
    <location>
        <begin position="27"/>
        <end position="146"/>
    </location>
</feature>
<accession>A0A3M8P2X0</accession>
<name>A0A3M8P2X0_9BACL</name>
<dbReference type="Pfam" id="PF00561">
    <property type="entry name" value="Abhydrolase_1"/>
    <property type="match status" value="1"/>
</dbReference>
<comment type="caution">
    <text evidence="3">The sequence shown here is derived from an EMBL/GenBank/DDBJ whole genome shotgun (WGS) entry which is preliminary data.</text>
</comment>
<dbReference type="AlphaFoldDB" id="A0A3M8P2X0"/>
<dbReference type="RefSeq" id="WP_123166703.1">
    <property type="nucleotide sequence ID" value="NZ_RIAX01000024.1"/>
</dbReference>
<protein>
    <submittedName>
        <fullName evidence="3">Alpha/beta hydrolase</fullName>
    </submittedName>
</protein>
<keyword evidence="4" id="KW-1185">Reference proteome</keyword>
<evidence type="ECO:0000256" key="1">
    <source>
        <dbReference type="ARBA" id="ARBA00022801"/>
    </source>
</evidence>
<evidence type="ECO:0000313" key="4">
    <source>
        <dbReference type="Proteomes" id="UP000275473"/>
    </source>
</evidence>
<dbReference type="SUPFAM" id="SSF53474">
    <property type="entry name" value="alpha/beta-Hydrolases"/>
    <property type="match status" value="1"/>
</dbReference>
<dbReference type="EMBL" id="RIAX01000024">
    <property type="protein sequence ID" value="RNF38097.1"/>
    <property type="molecule type" value="Genomic_DNA"/>
</dbReference>
<dbReference type="InterPro" id="IPR000639">
    <property type="entry name" value="Epox_hydrolase-like"/>
</dbReference>
<dbReference type="GO" id="GO:0016787">
    <property type="term" value="F:hydrolase activity"/>
    <property type="evidence" value="ECO:0007669"/>
    <property type="project" value="UniProtKB-KW"/>
</dbReference>
<dbReference type="OrthoDB" id="9773293at2"/>
<dbReference type="Gene3D" id="3.40.50.1820">
    <property type="entry name" value="alpha/beta hydrolase"/>
    <property type="match status" value="1"/>
</dbReference>
<evidence type="ECO:0000313" key="3">
    <source>
        <dbReference type="EMBL" id="RNF38097.1"/>
    </source>
</evidence>
<proteinExistence type="predicted"/>
<dbReference type="PRINTS" id="PR00111">
    <property type="entry name" value="ABHYDROLASE"/>
</dbReference>
<dbReference type="Proteomes" id="UP000275473">
    <property type="component" value="Unassembled WGS sequence"/>
</dbReference>
<dbReference type="PRINTS" id="PR00412">
    <property type="entry name" value="EPOXHYDRLASE"/>
</dbReference>
<keyword evidence="1 3" id="KW-0378">Hydrolase</keyword>